<keyword evidence="5" id="KW-1185">Reference proteome</keyword>
<protein>
    <submittedName>
        <fullName evidence="4">DUF4124 domain-containing protein</fullName>
    </submittedName>
</protein>
<dbReference type="InterPro" id="IPR025392">
    <property type="entry name" value="DUF4124"/>
</dbReference>
<keyword evidence="2" id="KW-0732">Signal</keyword>
<proteinExistence type="predicted"/>
<feature type="chain" id="PRO_5046289246" evidence="2">
    <location>
        <begin position="27"/>
        <end position="191"/>
    </location>
</feature>
<organism evidence="4 5">
    <name type="scientific">SAR92 clade bacterium H455</name>
    <dbReference type="NCBI Taxonomy" id="2974818"/>
    <lineage>
        <taxon>Bacteria</taxon>
        <taxon>Pseudomonadati</taxon>
        <taxon>Pseudomonadota</taxon>
        <taxon>Gammaproteobacteria</taxon>
        <taxon>Cellvibrionales</taxon>
        <taxon>Porticoccaceae</taxon>
        <taxon>SAR92 clade</taxon>
    </lineage>
</organism>
<accession>A0ABY5TRS9</accession>
<sequence>MKSPLSSCAAILSTLPITLAVASAMASGVYKVVDDQGNITYTDAPPAETVMDEVLLPAINPISSPAPAPRPTPNSEATRSPESADAEPVMAFTGYSSAALAGPLDGSLVHFDEPSLMVQVALTPPLEADHLVQFYVDGYAYGSAISANSLSIGGLERGSHRISARVLSSQGAVLAITESVTVHVQRHFKRN</sequence>
<reference evidence="4" key="1">
    <citation type="submission" date="2022-08" db="EMBL/GenBank/DDBJ databases">
        <title>Catabolic pathway analysis in culturable SAR92 clade bacteria reveals their overlooked roles in DMSP degradation in coastal seas.</title>
        <authorList>
            <person name="He X."/>
            <person name="Zhang X."/>
            <person name="Zhang Y."/>
        </authorList>
    </citation>
    <scope>NUCLEOTIDE SEQUENCE</scope>
    <source>
        <strain evidence="4">H455</strain>
    </source>
</reference>
<evidence type="ECO:0000313" key="4">
    <source>
        <dbReference type="EMBL" id="UVW35341.1"/>
    </source>
</evidence>
<feature type="domain" description="DUF4124" evidence="3">
    <location>
        <begin position="19"/>
        <end position="69"/>
    </location>
</feature>
<evidence type="ECO:0000256" key="2">
    <source>
        <dbReference type="SAM" id="SignalP"/>
    </source>
</evidence>
<name>A0ABY5TRS9_9GAMM</name>
<dbReference type="Proteomes" id="UP001059934">
    <property type="component" value="Chromosome"/>
</dbReference>
<dbReference type="EMBL" id="CP103416">
    <property type="protein sequence ID" value="UVW35341.1"/>
    <property type="molecule type" value="Genomic_DNA"/>
</dbReference>
<evidence type="ECO:0000256" key="1">
    <source>
        <dbReference type="SAM" id="MobiDB-lite"/>
    </source>
</evidence>
<feature type="signal peptide" evidence="2">
    <location>
        <begin position="1"/>
        <end position="26"/>
    </location>
</feature>
<gene>
    <name evidence="4" type="ORF">NYF23_01730</name>
</gene>
<evidence type="ECO:0000259" key="3">
    <source>
        <dbReference type="Pfam" id="PF13511"/>
    </source>
</evidence>
<evidence type="ECO:0000313" key="5">
    <source>
        <dbReference type="Proteomes" id="UP001059934"/>
    </source>
</evidence>
<dbReference type="Pfam" id="PF13511">
    <property type="entry name" value="DUF4124"/>
    <property type="match status" value="1"/>
</dbReference>
<feature type="region of interest" description="Disordered" evidence="1">
    <location>
        <begin position="61"/>
        <end position="85"/>
    </location>
</feature>